<reference evidence="2" key="2">
    <citation type="submission" date="2016-04" db="EMBL/GenBank/DDBJ databases">
        <title>Complete Genome and Plasmid Sequences for Rhodococcus fascians D188 and Draft Sequences for Rhodococcus spp. Isolates PBTS 1 and PBTS 2.</title>
        <authorList>
            <person name="Stamer R."/>
            <person name="Vereecke D."/>
            <person name="Zhang Y."/>
            <person name="Schilkey F."/>
            <person name="Devitt N."/>
            <person name="Randall J."/>
        </authorList>
    </citation>
    <scope>NUCLEOTIDE SEQUENCE [LARGE SCALE GENOMIC DNA]</scope>
    <source>
        <strain evidence="2">PBTS2</strain>
    </source>
</reference>
<evidence type="ECO:0008006" key="3">
    <source>
        <dbReference type="Google" id="ProtNLM"/>
    </source>
</evidence>
<proteinExistence type="predicted"/>
<name>A0A143QIX6_RHOFA</name>
<reference evidence="1 2" key="1">
    <citation type="journal article" date="2016" name="Genome Announc.">
        <title>Complete Genome and Plasmid Sequences for Rhodococcus fascians D188 and Draft Sequences for Rhodococcus Isolates PBTS 1 and PBTS 2.</title>
        <authorList>
            <person name="Stamler R.A."/>
            <person name="Vereecke D."/>
            <person name="Zhang Y."/>
            <person name="Schilkey F."/>
            <person name="Devitt N."/>
            <person name="Randall J.J."/>
        </authorList>
    </citation>
    <scope>NUCLEOTIDE SEQUENCE [LARGE SCALE GENOMIC DNA]</scope>
    <source>
        <strain evidence="1 2">PBTS2</strain>
    </source>
</reference>
<protein>
    <recommendedName>
        <fullName evidence="3">Transport-associated OB type 2 domain-containing protein</fullName>
    </recommendedName>
</protein>
<gene>
    <name evidence="1" type="ORF">A3Q41_01410</name>
</gene>
<dbReference type="EMBL" id="CP015220">
    <property type="protein sequence ID" value="AMY22718.1"/>
    <property type="molecule type" value="Genomic_DNA"/>
</dbReference>
<keyword evidence="2" id="KW-1185">Reference proteome</keyword>
<dbReference type="AlphaFoldDB" id="A0A143QIX6"/>
<dbReference type="GeneID" id="93551443"/>
<organism evidence="1 2">
    <name type="scientific">Rhodococcoides fascians</name>
    <name type="common">Rhodococcus fascians</name>
    <dbReference type="NCBI Taxonomy" id="1828"/>
    <lineage>
        <taxon>Bacteria</taxon>
        <taxon>Bacillati</taxon>
        <taxon>Actinomycetota</taxon>
        <taxon>Actinomycetes</taxon>
        <taxon>Mycobacteriales</taxon>
        <taxon>Nocardiaceae</taxon>
        <taxon>Rhodococcoides</taxon>
    </lineage>
</organism>
<dbReference type="PATRIC" id="fig|1653479.3.peg.1428"/>
<accession>A0A143QIX6</accession>
<dbReference type="KEGG" id="rhs:A3Q41_01410"/>
<dbReference type="Proteomes" id="UP000076038">
    <property type="component" value="Chromosome"/>
</dbReference>
<evidence type="ECO:0000313" key="2">
    <source>
        <dbReference type="Proteomes" id="UP000076038"/>
    </source>
</evidence>
<dbReference type="RefSeq" id="WP_053068760.1">
    <property type="nucleotide sequence ID" value="NZ_CP015220.1"/>
</dbReference>
<sequence>MTRNAEDLRGIEQIGSPEDVVRAPTSAFVARFLSDATLVDGVAADGTFTSGSLTLEAEGSGPGTLAILPTDIDIVPGSAGDTGEVSGTVTSSLFGRDASDVLVHCDDVDFRCSTRGPRPEVGETVGLSVRRSFFYPH</sequence>
<evidence type="ECO:0000313" key="1">
    <source>
        <dbReference type="EMBL" id="AMY22718.1"/>
    </source>
</evidence>
<dbReference type="OrthoDB" id="4395244at2"/>